<proteinExistence type="predicted"/>
<evidence type="ECO:0000313" key="3">
    <source>
        <dbReference type="EMBL" id="OQS54670.1"/>
    </source>
</evidence>
<gene>
    <name evidence="3" type="ORF">EHP00_1515</name>
</gene>
<comment type="caution">
    <text evidence="3">The sequence shown here is derived from an EMBL/GenBank/DDBJ whole genome shotgun (WGS) entry which is preliminary data.</text>
</comment>
<accession>A0A1W0E5Z8</accession>
<keyword evidence="4" id="KW-1185">Reference proteome</keyword>
<feature type="compositionally biased region" description="Low complexity" evidence="2">
    <location>
        <begin position="1"/>
        <end position="15"/>
    </location>
</feature>
<dbReference type="AlphaFoldDB" id="A0A1W0E5Z8"/>
<sequence>MSETTSINSTTNNANEQNDNSINNDKGIDMKYIEEIKEKFVEKIDKNKQLFDYTANLIACDADSEIASKVIDEFVRKNECRRNEELYLPKFDLLHHVNNQQEFDIRRVLKFRQDSLKCKRLKIQLEELRGIIKREYLSICVYMEELKKYETEEEVSEGESICSEIFLEEDESIIEKIEKELKINKIEVKYKHLDMTRKEVNCILGIIKTKKKNIRLLLTIQQEIIKVIKEGENMMHFIENNNKVMEEEEEETSEEE</sequence>
<feature type="region of interest" description="Disordered" evidence="2">
    <location>
        <begin position="1"/>
        <end position="24"/>
    </location>
</feature>
<keyword evidence="1" id="KW-0175">Coiled coil</keyword>
<feature type="coiled-coil region" evidence="1">
    <location>
        <begin position="228"/>
        <end position="255"/>
    </location>
</feature>
<protein>
    <submittedName>
        <fullName evidence="3">Uncharacterized protein</fullName>
    </submittedName>
</protein>
<dbReference type="EMBL" id="MNPJ01000018">
    <property type="protein sequence ID" value="OQS54670.1"/>
    <property type="molecule type" value="Genomic_DNA"/>
</dbReference>
<reference evidence="3 4" key="1">
    <citation type="journal article" date="2017" name="Environ. Microbiol.">
        <title>Decay of the glycolytic pathway and adaptation to intranuclear parasitism within Enterocytozoonidae microsporidia.</title>
        <authorList>
            <person name="Wiredu Boakye D."/>
            <person name="Jaroenlak P."/>
            <person name="Prachumwat A."/>
            <person name="Williams T.A."/>
            <person name="Bateman K.S."/>
            <person name="Itsathitphaisarn O."/>
            <person name="Sritunyalucksana K."/>
            <person name="Paszkiewicz K.H."/>
            <person name="Moore K.A."/>
            <person name="Stentiford G.D."/>
            <person name="Williams B.A."/>
        </authorList>
    </citation>
    <scope>NUCLEOTIDE SEQUENCE [LARGE SCALE GENOMIC DNA]</scope>
    <source>
        <strain evidence="3 4">TH1</strain>
    </source>
</reference>
<organism evidence="3 4">
    <name type="scientific">Ecytonucleospora hepatopenaei</name>
    <dbReference type="NCBI Taxonomy" id="646526"/>
    <lineage>
        <taxon>Eukaryota</taxon>
        <taxon>Fungi</taxon>
        <taxon>Fungi incertae sedis</taxon>
        <taxon>Microsporidia</taxon>
        <taxon>Enterocytozoonidae</taxon>
        <taxon>Ecytonucleospora</taxon>
    </lineage>
</organism>
<evidence type="ECO:0000256" key="1">
    <source>
        <dbReference type="SAM" id="Coils"/>
    </source>
</evidence>
<evidence type="ECO:0000313" key="4">
    <source>
        <dbReference type="Proteomes" id="UP000192758"/>
    </source>
</evidence>
<evidence type="ECO:0000256" key="2">
    <source>
        <dbReference type="SAM" id="MobiDB-lite"/>
    </source>
</evidence>
<dbReference type="VEuPathDB" id="MicrosporidiaDB:EHP00_1515"/>
<name>A0A1W0E5Z8_9MICR</name>
<dbReference type="Proteomes" id="UP000192758">
    <property type="component" value="Unassembled WGS sequence"/>
</dbReference>